<dbReference type="Gene3D" id="3.40.50.2020">
    <property type="match status" value="1"/>
</dbReference>
<dbReference type="EMBL" id="UFTJ01000003">
    <property type="protein sequence ID" value="SUV52319.1"/>
    <property type="molecule type" value="Genomic_DNA"/>
</dbReference>
<dbReference type="InterPro" id="IPR000836">
    <property type="entry name" value="PRTase_dom"/>
</dbReference>
<evidence type="ECO:0000256" key="1">
    <source>
        <dbReference type="ARBA" id="ARBA00008007"/>
    </source>
</evidence>
<dbReference type="PANTHER" id="PTHR47505">
    <property type="entry name" value="DNA UTILIZATION PROTEIN YHGH"/>
    <property type="match status" value="1"/>
</dbReference>
<dbReference type="InterPro" id="IPR029057">
    <property type="entry name" value="PRTase-like"/>
</dbReference>
<dbReference type="InterPro" id="IPR051910">
    <property type="entry name" value="ComF/GntX_DNA_util-trans"/>
</dbReference>
<evidence type="ECO:0000313" key="3">
    <source>
        <dbReference type="EMBL" id="SUV52319.1"/>
    </source>
</evidence>
<reference evidence="3 4" key="1">
    <citation type="submission" date="2018-06" db="EMBL/GenBank/DDBJ databases">
        <authorList>
            <consortium name="Pathogen Informatics"/>
            <person name="Doyle S."/>
        </authorList>
    </citation>
    <scope>NUCLEOTIDE SEQUENCE [LARGE SCALE GENOMIC DNA]</scope>
    <source>
        <strain evidence="3 4">NCTC11661</strain>
    </source>
</reference>
<organism evidence="3 4">
    <name type="scientific">Bergeyella zoohelcum</name>
    <dbReference type="NCBI Taxonomy" id="1015"/>
    <lineage>
        <taxon>Bacteria</taxon>
        <taxon>Pseudomonadati</taxon>
        <taxon>Bacteroidota</taxon>
        <taxon>Flavobacteriia</taxon>
        <taxon>Flavobacteriales</taxon>
        <taxon>Weeksellaceae</taxon>
        <taxon>Bergeyella</taxon>
    </lineage>
</organism>
<evidence type="ECO:0000259" key="2">
    <source>
        <dbReference type="Pfam" id="PF18912"/>
    </source>
</evidence>
<protein>
    <submittedName>
        <fullName evidence="3">DNA utilization protein GntX</fullName>
    </submittedName>
</protein>
<dbReference type="AlphaFoldDB" id="A0A380ZUJ7"/>
<dbReference type="InterPro" id="IPR044005">
    <property type="entry name" value="DZR_2"/>
</dbReference>
<dbReference type="SUPFAM" id="SSF53271">
    <property type="entry name" value="PRTase-like"/>
    <property type="match status" value="1"/>
</dbReference>
<dbReference type="CDD" id="cd06223">
    <property type="entry name" value="PRTases_typeI"/>
    <property type="match status" value="1"/>
</dbReference>
<name>A0A380ZUJ7_9FLAO</name>
<feature type="domain" description="Double zinc ribbon" evidence="2">
    <location>
        <begin position="2"/>
        <end position="33"/>
    </location>
</feature>
<dbReference type="Pfam" id="PF18912">
    <property type="entry name" value="DZR_2"/>
    <property type="match status" value="1"/>
</dbReference>
<dbReference type="PANTHER" id="PTHR47505:SF1">
    <property type="entry name" value="DNA UTILIZATION PROTEIN YHGH"/>
    <property type="match status" value="1"/>
</dbReference>
<comment type="similarity">
    <text evidence="1">Belongs to the ComF/GntX family.</text>
</comment>
<sequence>MLLDLLFPNRCLHCTRMIEAHEWICSACWDQVALAHYDFNGTNDFAKRCRVHFPIENAYALFEFVKSSPVQMAIHQLKYKHREIIGRFFAELFISKLSELPSEIDLITYIPIHEKKRRDRGYNQLTQFCSIIGNHFKIPVEHNALIRKIHRKAQAQKSKEERYITQNIFECTQPYHGTHFLLIDDVYTTGNTIASAAWQLLKSGEGNKISVLVMAEDK</sequence>
<proteinExistence type="inferred from homology"/>
<dbReference type="Proteomes" id="UP000255515">
    <property type="component" value="Unassembled WGS sequence"/>
</dbReference>
<accession>A0A380ZUJ7</accession>
<evidence type="ECO:0000313" key="4">
    <source>
        <dbReference type="Proteomes" id="UP000255515"/>
    </source>
</evidence>
<gene>
    <name evidence="3" type="ORF">NCTC11661_01485</name>
</gene>